<evidence type="ECO:0000256" key="1">
    <source>
        <dbReference type="SAM" id="Phobius"/>
    </source>
</evidence>
<evidence type="ECO:0000313" key="2">
    <source>
        <dbReference type="EMBL" id="JAP13374.1"/>
    </source>
</evidence>
<keyword evidence="1" id="KW-0812">Transmembrane</keyword>
<dbReference type="AlphaFoldDB" id="A0A0V0GZ42"/>
<feature type="transmembrane region" description="Helical" evidence="1">
    <location>
        <begin position="39"/>
        <end position="64"/>
    </location>
</feature>
<reference evidence="2" key="1">
    <citation type="submission" date="2015-12" db="EMBL/GenBank/DDBJ databases">
        <title>Gene expression during late stages of embryo sac development: a critical building block for successful pollen-pistil interactions.</title>
        <authorList>
            <person name="Liu Y."/>
            <person name="Joly V."/>
            <person name="Sabar M."/>
            <person name="Matton D.P."/>
        </authorList>
    </citation>
    <scope>NUCLEOTIDE SEQUENCE</scope>
</reference>
<dbReference type="EMBL" id="GEDG01028149">
    <property type="protein sequence ID" value="JAP13374.1"/>
    <property type="molecule type" value="Transcribed_RNA"/>
</dbReference>
<organism evidence="2">
    <name type="scientific">Solanum chacoense</name>
    <name type="common">Chaco potato</name>
    <dbReference type="NCBI Taxonomy" id="4108"/>
    <lineage>
        <taxon>Eukaryota</taxon>
        <taxon>Viridiplantae</taxon>
        <taxon>Streptophyta</taxon>
        <taxon>Embryophyta</taxon>
        <taxon>Tracheophyta</taxon>
        <taxon>Spermatophyta</taxon>
        <taxon>Magnoliopsida</taxon>
        <taxon>eudicotyledons</taxon>
        <taxon>Gunneridae</taxon>
        <taxon>Pentapetalae</taxon>
        <taxon>asterids</taxon>
        <taxon>lamiids</taxon>
        <taxon>Solanales</taxon>
        <taxon>Solanaceae</taxon>
        <taxon>Solanoideae</taxon>
        <taxon>Solaneae</taxon>
        <taxon>Solanum</taxon>
    </lineage>
</organism>
<name>A0A0V0GZ42_SOLCH</name>
<protein>
    <submittedName>
        <fullName evidence="2">Putative ovule protein</fullName>
    </submittedName>
</protein>
<keyword evidence="1" id="KW-1133">Transmembrane helix</keyword>
<proteinExistence type="predicted"/>
<sequence>MSFWFIIWLDHLVKSIKLYSCLVEHYHIMEFFLLYGYTVAFRANSCSLCGFVLQHLLLLLLIVIHAKFM</sequence>
<accession>A0A0V0GZ42</accession>
<keyword evidence="1" id="KW-0472">Membrane</keyword>